<feature type="compositionally biased region" description="Low complexity" evidence="1">
    <location>
        <begin position="13"/>
        <end position="25"/>
    </location>
</feature>
<dbReference type="OrthoDB" id="3788028at2759"/>
<protein>
    <submittedName>
        <fullName evidence="2">Uncharacterized protein</fullName>
    </submittedName>
</protein>
<evidence type="ECO:0000313" key="3">
    <source>
        <dbReference type="Proteomes" id="UP000244855"/>
    </source>
</evidence>
<feature type="region of interest" description="Disordered" evidence="1">
    <location>
        <begin position="13"/>
        <end position="109"/>
    </location>
</feature>
<evidence type="ECO:0000313" key="2">
    <source>
        <dbReference type="EMBL" id="PVH94579.1"/>
    </source>
</evidence>
<keyword evidence="3" id="KW-1185">Reference proteome</keyword>
<feature type="compositionally biased region" description="Basic and acidic residues" evidence="1">
    <location>
        <begin position="64"/>
        <end position="76"/>
    </location>
</feature>
<feature type="compositionally biased region" description="Basic and acidic residues" evidence="1">
    <location>
        <begin position="83"/>
        <end position="109"/>
    </location>
</feature>
<dbReference type="EMBL" id="KZ805528">
    <property type="protein sequence ID" value="PVH94579.1"/>
    <property type="molecule type" value="Genomic_DNA"/>
</dbReference>
<name>A0A2V1DBL3_9PLEO</name>
<feature type="compositionally biased region" description="Polar residues" evidence="1">
    <location>
        <begin position="26"/>
        <end position="47"/>
    </location>
</feature>
<sequence length="109" mass="11859">MSTLRTLRFRLSSSLLSSTRLLSTTPYPLQQRMGSNPPSNQLDSPNASVRKDTPNTDPQSSASPDEHKTGDDHPAKQPDPQMEPDRKTGIGGESEVKGGKEGLGERTDR</sequence>
<evidence type="ECO:0000256" key="1">
    <source>
        <dbReference type="SAM" id="MobiDB-lite"/>
    </source>
</evidence>
<dbReference type="AlphaFoldDB" id="A0A2V1DBL3"/>
<accession>A0A2V1DBL3</accession>
<proteinExistence type="predicted"/>
<reference evidence="2 3" key="1">
    <citation type="journal article" date="2018" name="Sci. Rep.">
        <title>Comparative genomics provides insights into the lifestyle and reveals functional heterogeneity of dark septate endophytic fungi.</title>
        <authorList>
            <person name="Knapp D.G."/>
            <person name="Nemeth J.B."/>
            <person name="Barry K."/>
            <person name="Hainaut M."/>
            <person name="Henrissat B."/>
            <person name="Johnson J."/>
            <person name="Kuo A."/>
            <person name="Lim J.H.P."/>
            <person name="Lipzen A."/>
            <person name="Nolan M."/>
            <person name="Ohm R.A."/>
            <person name="Tamas L."/>
            <person name="Grigoriev I.V."/>
            <person name="Spatafora J.W."/>
            <person name="Nagy L.G."/>
            <person name="Kovacs G.M."/>
        </authorList>
    </citation>
    <scope>NUCLEOTIDE SEQUENCE [LARGE SCALE GENOMIC DNA]</scope>
    <source>
        <strain evidence="2 3">DSE2036</strain>
    </source>
</reference>
<organism evidence="2 3">
    <name type="scientific">Periconia macrospinosa</name>
    <dbReference type="NCBI Taxonomy" id="97972"/>
    <lineage>
        <taxon>Eukaryota</taxon>
        <taxon>Fungi</taxon>
        <taxon>Dikarya</taxon>
        <taxon>Ascomycota</taxon>
        <taxon>Pezizomycotina</taxon>
        <taxon>Dothideomycetes</taxon>
        <taxon>Pleosporomycetidae</taxon>
        <taxon>Pleosporales</taxon>
        <taxon>Massarineae</taxon>
        <taxon>Periconiaceae</taxon>
        <taxon>Periconia</taxon>
    </lineage>
</organism>
<gene>
    <name evidence="2" type="ORF">DM02DRAFT_633594</name>
</gene>
<dbReference type="Proteomes" id="UP000244855">
    <property type="component" value="Unassembled WGS sequence"/>
</dbReference>